<keyword evidence="1" id="KW-0472">Membrane</keyword>
<sequence length="114" mass="13294">MIFTSPGYIAAGLTLSTGMFANVGIFSAVQTRNPNRLVFKDHEIPEEFKQEGGYKGNDPFLKQQYQFYLHRQLAKGWYYNCERQDSRQKNLEKCLAHETEYPEDAQKNPLLKKK</sequence>
<accession>I7CH28</accession>
<keyword evidence="3" id="KW-1185">Reference proteome</keyword>
<dbReference type="STRING" id="1212765.MHLP_04430"/>
<dbReference type="Proteomes" id="UP000006502">
    <property type="component" value="Chromosome"/>
</dbReference>
<reference evidence="2 3" key="1">
    <citation type="journal article" date="2012" name="J. Bacteriol.">
        <title>Genome Sequence of "Candidatus Mycoplasma haemolamae" Strain Purdue, a Red Blood Cell Pathogen of Alpacas (Vicugna pacos) and Llamas (Lama glama).</title>
        <authorList>
            <person name="Guimaraes A.M."/>
            <person name="Toth B."/>
            <person name="Santos A.P."/>
            <person name="do Nascimento N.C."/>
            <person name="Kritchevsky J.E."/>
            <person name="Messick J.B."/>
        </authorList>
    </citation>
    <scope>NUCLEOTIDE SEQUENCE [LARGE SCALE GENOMIC DNA]</scope>
    <source>
        <strain evidence="2 3">Purdue</strain>
    </source>
</reference>
<dbReference type="AlphaFoldDB" id="I7CH28"/>
<dbReference type="HOGENOM" id="CLU_2118339_0_0_14"/>
<evidence type="ECO:0000313" key="3">
    <source>
        <dbReference type="Proteomes" id="UP000006502"/>
    </source>
</evidence>
<dbReference type="KEGG" id="mhl:MHLP_04430"/>
<protein>
    <submittedName>
        <fullName evidence="2">Uncharacterized protein</fullName>
    </submittedName>
</protein>
<name>I7CH28_MYCHA</name>
<evidence type="ECO:0000256" key="1">
    <source>
        <dbReference type="SAM" id="Phobius"/>
    </source>
</evidence>
<reference evidence="3" key="2">
    <citation type="submission" date="2012-07" db="EMBL/GenBank/DDBJ databases">
        <title>Complete genome sequence of 'Candidatus Mycoplasma haemolamae'.</title>
        <authorList>
            <person name="Guimaraes A.M.S."/>
            <person name="Toth B."/>
            <person name="Santos A.P."/>
            <person name="Nascimento N.C."/>
            <person name="Sojka J.E."/>
            <person name="Messick J.B."/>
        </authorList>
    </citation>
    <scope>NUCLEOTIDE SEQUENCE [LARGE SCALE GENOMIC DNA]</scope>
    <source>
        <strain evidence="3">Purdue</strain>
    </source>
</reference>
<evidence type="ECO:0000313" key="2">
    <source>
        <dbReference type="EMBL" id="AFO52466.1"/>
    </source>
</evidence>
<organism evidence="2 3">
    <name type="scientific">Mycoplasma haematolamae (strain Purdue)</name>
    <dbReference type="NCBI Taxonomy" id="1212765"/>
    <lineage>
        <taxon>Bacteria</taxon>
        <taxon>Bacillati</taxon>
        <taxon>Mycoplasmatota</taxon>
        <taxon>Mollicutes</taxon>
        <taxon>Mycoplasmataceae</taxon>
        <taxon>Mycoplasma</taxon>
    </lineage>
</organism>
<gene>
    <name evidence="2" type="ordered locus">MHLP_04430</name>
</gene>
<keyword evidence="1" id="KW-1133">Transmembrane helix</keyword>
<keyword evidence="1" id="KW-0812">Transmembrane</keyword>
<proteinExistence type="predicted"/>
<feature type="transmembrane region" description="Helical" evidence="1">
    <location>
        <begin position="6"/>
        <end position="29"/>
    </location>
</feature>
<dbReference type="PATRIC" id="fig|1212765.3.peg.1008"/>
<dbReference type="EMBL" id="CP003731">
    <property type="protein sequence ID" value="AFO52466.1"/>
    <property type="molecule type" value="Genomic_DNA"/>
</dbReference>